<dbReference type="RefSeq" id="WP_400882947.1">
    <property type="nucleotide sequence ID" value="NZ_JBIWXY010000002.1"/>
</dbReference>
<dbReference type="InterPro" id="IPR013424">
    <property type="entry name" value="Ice-binding_C"/>
</dbReference>
<gene>
    <name evidence="3" type="ORF">ACIKP9_11560</name>
</gene>
<dbReference type="PROSITE" id="PS51841">
    <property type="entry name" value="LTD"/>
    <property type="match status" value="1"/>
</dbReference>
<dbReference type="InterPro" id="IPR001322">
    <property type="entry name" value="Lamin_tail_dom"/>
</dbReference>
<proteinExistence type="predicted"/>
<reference evidence="3 4" key="1">
    <citation type="submission" date="2024-11" db="EMBL/GenBank/DDBJ databases">
        <authorList>
            <person name="Kaparullina E.N."/>
            <person name="Delegan Y.A."/>
            <person name="Doronina N.V."/>
        </authorList>
    </citation>
    <scope>NUCLEOTIDE SEQUENCE [LARGE SCALE GENOMIC DNA]</scope>
    <source>
        <strain evidence="3 4">7sh_L</strain>
    </source>
</reference>
<feature type="chain" id="PRO_5047503760" evidence="1">
    <location>
        <begin position="26"/>
        <end position="231"/>
    </location>
</feature>
<dbReference type="NCBIfam" id="NF038126">
    <property type="entry name" value="PEP_CTERM_FxDxF"/>
    <property type="match status" value="1"/>
</dbReference>
<dbReference type="Pfam" id="PF00932">
    <property type="entry name" value="LTD"/>
    <property type="match status" value="1"/>
</dbReference>
<keyword evidence="1" id="KW-0732">Signal</keyword>
<keyword evidence="4" id="KW-1185">Reference proteome</keyword>
<evidence type="ECO:0000313" key="3">
    <source>
        <dbReference type="EMBL" id="MFJ5446868.1"/>
    </source>
</evidence>
<dbReference type="Pfam" id="PF07589">
    <property type="entry name" value="PEP-CTERM"/>
    <property type="match status" value="1"/>
</dbReference>
<dbReference type="EMBL" id="JBIWXY010000002">
    <property type="protein sequence ID" value="MFJ5446868.1"/>
    <property type="molecule type" value="Genomic_DNA"/>
</dbReference>
<evidence type="ECO:0000313" key="4">
    <source>
        <dbReference type="Proteomes" id="UP001617669"/>
    </source>
</evidence>
<feature type="domain" description="LTD" evidence="2">
    <location>
        <begin position="15"/>
        <end position="144"/>
    </location>
</feature>
<evidence type="ECO:0000259" key="2">
    <source>
        <dbReference type="PROSITE" id="PS51841"/>
    </source>
</evidence>
<accession>A0ABW8GPN2</accession>
<sequence>MSIINRFIAAGVLAVSTLTALPAFAANAYNVYITEWSYQSRGAGELGEYIEISNLGAGDVDFTNWSYDDDSRNSLTFMLSGFGVVKAGESVILTEVSADEFRARWGLSAAIKVLGNMSPNLGRSDEINIFDHELKLVDRLTFGDNSVGGIRARFNSGVPGSVDVLGENNVHGWVLSQVGDIEGSWRSTVDDIGSPGQTNLSIAAVPEPETYALLLAGLGLLGVAARRRSIA</sequence>
<dbReference type="Proteomes" id="UP001617669">
    <property type="component" value="Unassembled WGS sequence"/>
</dbReference>
<feature type="signal peptide" evidence="1">
    <location>
        <begin position="1"/>
        <end position="25"/>
    </location>
</feature>
<protein>
    <submittedName>
        <fullName evidence="3">Lamin tail domain-containing protein</fullName>
    </submittedName>
</protein>
<dbReference type="NCBIfam" id="TIGR02595">
    <property type="entry name" value="PEP_CTERM"/>
    <property type="match status" value="1"/>
</dbReference>
<evidence type="ECO:0000256" key="1">
    <source>
        <dbReference type="SAM" id="SignalP"/>
    </source>
</evidence>
<name>A0ABW8GPN2_9PROT</name>
<comment type="caution">
    <text evidence="3">The sequence shown here is derived from an EMBL/GenBank/DDBJ whole genome shotgun (WGS) entry which is preliminary data.</text>
</comment>
<organism evidence="3 4">
    <name type="scientific">Methylobacillus methanolivorans</name>
    <dbReference type="NCBI Taxonomy" id="1848927"/>
    <lineage>
        <taxon>Bacteria</taxon>
        <taxon>Pseudomonadati</taxon>
        <taxon>Pseudomonadota</taxon>
        <taxon>Betaproteobacteria</taxon>
        <taxon>Nitrosomonadales</taxon>
        <taxon>Methylophilaceae</taxon>
        <taxon>Methylobacillus</taxon>
    </lineage>
</organism>